<sequence length="259" mass="28688">ASNQNERTNPGVENYKLQRLLARIIINNSLRPVGVADLAGLRNILRDYSDGLAIPKELIQNADDAGATEVTLIYDSRANLQWRETVMGRRMADCQGPCLWAHNDAQFTDDDFKNLLSLGGATKEAQAAKVGKFGLGFNAVYNLTDVPAVLSGCQLQLLDPHGEKRAAASWRRLNFSKEAGRRMLAKYPHQFAPYTGVMGCGPDLGAEPYPGTLIRLPLRTQEQAGESQICQRAYSEQEMRDLLDKTAQQARHLLLFTQS</sequence>
<name>A0A1I8GVE8_9PLAT</name>
<evidence type="ECO:0000313" key="2">
    <source>
        <dbReference type="Proteomes" id="UP000095280"/>
    </source>
</evidence>
<dbReference type="InterPro" id="IPR052972">
    <property type="entry name" value="Sacsin_chaperone_reg"/>
</dbReference>
<evidence type="ECO:0000259" key="1">
    <source>
        <dbReference type="Pfam" id="PF25794"/>
    </source>
</evidence>
<dbReference type="Pfam" id="PF25794">
    <property type="entry name" value="SACS"/>
    <property type="match status" value="1"/>
</dbReference>
<keyword evidence="2" id="KW-1185">Reference proteome</keyword>
<reference evidence="3" key="1">
    <citation type="submission" date="2016-11" db="UniProtKB">
        <authorList>
            <consortium name="WormBaseParasite"/>
        </authorList>
    </citation>
    <scope>IDENTIFICATION</scope>
</reference>
<dbReference type="Proteomes" id="UP000095280">
    <property type="component" value="Unplaced"/>
</dbReference>
<dbReference type="PANTHER" id="PTHR15600:SF42">
    <property type="entry name" value="SACSIN"/>
    <property type="match status" value="1"/>
</dbReference>
<accession>A0A1I8GVE8</accession>
<dbReference type="InterPro" id="IPR036890">
    <property type="entry name" value="HATPase_C_sf"/>
</dbReference>
<protein>
    <submittedName>
        <fullName evidence="3">SAC domain-containing protein</fullName>
    </submittedName>
</protein>
<organism evidence="2 3">
    <name type="scientific">Macrostomum lignano</name>
    <dbReference type="NCBI Taxonomy" id="282301"/>
    <lineage>
        <taxon>Eukaryota</taxon>
        <taxon>Metazoa</taxon>
        <taxon>Spiralia</taxon>
        <taxon>Lophotrochozoa</taxon>
        <taxon>Platyhelminthes</taxon>
        <taxon>Rhabditophora</taxon>
        <taxon>Macrostomorpha</taxon>
        <taxon>Macrostomida</taxon>
        <taxon>Macrostomidae</taxon>
        <taxon>Macrostomum</taxon>
    </lineage>
</organism>
<evidence type="ECO:0000313" key="3">
    <source>
        <dbReference type="WBParaSite" id="maker-uti_cns_0003123-snap-gene-0.2-mRNA-1"/>
    </source>
</evidence>
<dbReference type="PANTHER" id="PTHR15600">
    <property type="entry name" value="SACSIN"/>
    <property type="match status" value="1"/>
</dbReference>
<dbReference type="NCBIfam" id="NF047352">
    <property type="entry name" value="P_loop_sacsin"/>
    <property type="match status" value="1"/>
</dbReference>
<dbReference type="SUPFAM" id="SSF55874">
    <property type="entry name" value="ATPase domain of HSP90 chaperone/DNA topoisomerase II/histidine kinase"/>
    <property type="match status" value="1"/>
</dbReference>
<dbReference type="GO" id="GO:0030544">
    <property type="term" value="F:Hsp70 protein binding"/>
    <property type="evidence" value="ECO:0007669"/>
    <property type="project" value="TreeGrafter"/>
</dbReference>
<dbReference type="InterPro" id="IPR058210">
    <property type="entry name" value="SACS/Nov_dom"/>
</dbReference>
<dbReference type="WBParaSite" id="maker-uti_cns_0003123-snap-gene-0.2-mRNA-1">
    <property type="protein sequence ID" value="maker-uti_cns_0003123-snap-gene-0.2-mRNA-1"/>
    <property type="gene ID" value="maker-uti_cns_0003123-snap-gene-0.2"/>
</dbReference>
<proteinExistence type="predicted"/>
<feature type="domain" description="Sacsin/Nov" evidence="1">
    <location>
        <begin position="41"/>
        <end position="258"/>
    </location>
</feature>
<dbReference type="AlphaFoldDB" id="A0A1I8GVE8"/>